<keyword evidence="17" id="KW-1185">Reference proteome</keyword>
<dbReference type="AlphaFoldDB" id="A0A672MF71"/>
<dbReference type="PROSITE" id="PS50213">
    <property type="entry name" value="FAS1"/>
    <property type="match status" value="3"/>
</dbReference>
<keyword evidence="9" id="KW-0130">Cell adhesion</keyword>
<evidence type="ECO:0000256" key="7">
    <source>
        <dbReference type="ARBA" id="ARBA00022729"/>
    </source>
</evidence>
<dbReference type="Ensembl" id="ENSSGRT00000038866.1">
    <property type="protein sequence ID" value="ENSSGRP00000036213.1"/>
    <property type="gene ID" value="ENSSGRG00000019758.1"/>
</dbReference>
<evidence type="ECO:0000256" key="1">
    <source>
        <dbReference type="ARBA" id="ARBA00004498"/>
    </source>
</evidence>
<keyword evidence="6" id="KW-0597">Phosphoprotein</keyword>
<dbReference type="PANTHER" id="PTHR10900">
    <property type="entry name" value="PERIOSTIN-RELATED"/>
    <property type="match status" value="1"/>
</dbReference>
<feature type="domain" description="FAS1" evidence="14">
    <location>
        <begin position="97"/>
        <end position="232"/>
    </location>
</feature>
<dbReference type="PROSITE" id="PS51041">
    <property type="entry name" value="EMI"/>
    <property type="match status" value="1"/>
</dbReference>
<dbReference type="PANTHER" id="PTHR10900:SF82">
    <property type="entry name" value="TRANSFORMING GROWTH FACTOR-BETA-INDUCED PROTEIN IG-H3"/>
    <property type="match status" value="1"/>
</dbReference>
<evidence type="ECO:0000256" key="10">
    <source>
        <dbReference type="ARBA" id="ARBA00023157"/>
    </source>
</evidence>
<dbReference type="GO" id="GO:0030198">
    <property type="term" value="P:extracellular matrix organization"/>
    <property type="evidence" value="ECO:0007669"/>
    <property type="project" value="TreeGrafter"/>
</dbReference>
<evidence type="ECO:0000256" key="9">
    <source>
        <dbReference type="ARBA" id="ARBA00022889"/>
    </source>
</evidence>
<reference evidence="16" key="2">
    <citation type="submission" date="2025-09" db="UniProtKB">
        <authorList>
            <consortium name="Ensembl"/>
        </authorList>
    </citation>
    <scope>IDENTIFICATION</scope>
</reference>
<organism evidence="16 17">
    <name type="scientific">Sinocyclocheilus grahami</name>
    <name type="common">Dianchi golden-line fish</name>
    <name type="synonym">Barbus grahami</name>
    <dbReference type="NCBI Taxonomy" id="75366"/>
    <lineage>
        <taxon>Eukaryota</taxon>
        <taxon>Metazoa</taxon>
        <taxon>Chordata</taxon>
        <taxon>Craniata</taxon>
        <taxon>Vertebrata</taxon>
        <taxon>Euteleostomi</taxon>
        <taxon>Actinopterygii</taxon>
        <taxon>Neopterygii</taxon>
        <taxon>Teleostei</taxon>
        <taxon>Ostariophysi</taxon>
        <taxon>Cypriniformes</taxon>
        <taxon>Cyprinidae</taxon>
        <taxon>Cyprininae</taxon>
        <taxon>Sinocyclocheilus</taxon>
    </lineage>
</organism>
<dbReference type="GO" id="GO:0050839">
    <property type="term" value="F:cell adhesion molecule binding"/>
    <property type="evidence" value="ECO:0007669"/>
    <property type="project" value="TreeGrafter"/>
</dbReference>
<evidence type="ECO:0000256" key="12">
    <source>
        <dbReference type="ARBA" id="ARBA00047016"/>
    </source>
</evidence>
<proteinExistence type="predicted"/>
<evidence type="ECO:0000256" key="11">
    <source>
        <dbReference type="ARBA" id="ARBA00045945"/>
    </source>
</evidence>
<evidence type="ECO:0000256" key="2">
    <source>
        <dbReference type="ARBA" id="ARBA00022081"/>
    </source>
</evidence>
<dbReference type="FunFam" id="2.30.180.10:FF:000002">
    <property type="entry name" value="periostin isoform X1"/>
    <property type="match status" value="1"/>
</dbReference>
<evidence type="ECO:0000256" key="13">
    <source>
        <dbReference type="SAM" id="SignalP"/>
    </source>
</evidence>
<evidence type="ECO:0000259" key="15">
    <source>
        <dbReference type="PROSITE" id="PS51041"/>
    </source>
</evidence>
<feature type="chain" id="PRO_5025547432" description="Transforming growth factor-beta-induced protein ig-h3" evidence="13">
    <location>
        <begin position="23"/>
        <end position="501"/>
    </location>
</feature>
<dbReference type="InterPro" id="IPR000782">
    <property type="entry name" value="FAS1_domain"/>
</dbReference>
<dbReference type="InterPro" id="IPR050904">
    <property type="entry name" value="Adhesion/Biosynth-related"/>
</dbReference>
<feature type="domain" description="EMI" evidence="15">
    <location>
        <begin position="42"/>
        <end position="96"/>
    </location>
</feature>
<comment type="subunit">
    <text evidence="12">Binds to type I, II, and IV collagens.</text>
</comment>
<dbReference type="GO" id="GO:0007155">
    <property type="term" value="P:cell adhesion"/>
    <property type="evidence" value="ECO:0007669"/>
    <property type="project" value="UniProtKB-KW"/>
</dbReference>
<name>A0A672MF71_SINGR</name>
<evidence type="ECO:0000256" key="5">
    <source>
        <dbReference type="ARBA" id="ARBA00022530"/>
    </source>
</evidence>
<dbReference type="Gene3D" id="2.30.180.10">
    <property type="entry name" value="FAS1 domain"/>
    <property type="match status" value="3"/>
</dbReference>
<keyword evidence="10" id="KW-1015">Disulfide bond</keyword>
<evidence type="ECO:0000256" key="6">
    <source>
        <dbReference type="ARBA" id="ARBA00022553"/>
    </source>
</evidence>
<feature type="signal peptide" evidence="13">
    <location>
        <begin position="1"/>
        <end position="22"/>
    </location>
</feature>
<dbReference type="GO" id="GO:0031012">
    <property type="term" value="C:extracellular matrix"/>
    <property type="evidence" value="ECO:0007669"/>
    <property type="project" value="TreeGrafter"/>
</dbReference>
<evidence type="ECO:0000313" key="16">
    <source>
        <dbReference type="Ensembl" id="ENSSGRP00000036213.1"/>
    </source>
</evidence>
<dbReference type="FunFam" id="2.30.180.10:FF:000001">
    <property type="entry name" value="periostin isoform X1"/>
    <property type="match status" value="1"/>
</dbReference>
<dbReference type="SUPFAM" id="SSF82153">
    <property type="entry name" value="FAS1 domain"/>
    <property type="match status" value="3"/>
</dbReference>
<dbReference type="Pfam" id="PF02469">
    <property type="entry name" value="Fasciclin"/>
    <property type="match status" value="3"/>
</dbReference>
<dbReference type="GO" id="GO:0005615">
    <property type="term" value="C:extracellular space"/>
    <property type="evidence" value="ECO:0007669"/>
    <property type="project" value="TreeGrafter"/>
</dbReference>
<protein>
    <recommendedName>
        <fullName evidence="2">Transforming growth factor-beta-induced protein ig-h3</fullName>
    </recommendedName>
</protein>
<feature type="domain" description="FAS1" evidence="14">
    <location>
        <begin position="236"/>
        <end position="365"/>
    </location>
</feature>
<reference evidence="16" key="1">
    <citation type="submission" date="2025-08" db="UniProtKB">
        <authorList>
            <consortium name="Ensembl"/>
        </authorList>
    </citation>
    <scope>IDENTIFICATION</scope>
</reference>
<sequence length="501" mass="55308">GREMKRLTLFALAITLIATGFAAKTPYQAVLQHSRIRGRTHGPNVCAMQKIQGTDKKYFTNCKQWYHRKICGKPTVVSYECCPGYEKVIGEKGCPAALPLVNIYKTLGVVGATTTKMYSERANLQEEIEGPGSFTFFAPSNEAWAALPTEILDALVSNVNIELLNALHYHMINKRLTSDDLKHGASFPSMYQDFDVHIHHYSNGIVTVNCARLVKTDQHATNGIVHVVDRVITAITNNVNSLIDNDDDLDTLRVDLISLLREFAGSGSYTIFAPTNEAFEKIPPNTLTRILGDPVALKDLLNYHILKNLHCSESIVAGTPLETLQGTVLEVGCDGEEMTINGKAIVTQRDKLGTNGVIHYVNELLIPDSAKTLLELVEGSVVTTASKLFKDAGLTDHLIGFETLTLLAPLNDAFKDKSLAMTPDLKKLLRNHILKEKFSSKSLYHGQELETLGGLKLRVFVFRNRNSSVYVNRVPVVETDLMATNGVVHAVDVIIKPLRKS</sequence>
<accession>A0A672MF71</accession>
<dbReference type="Proteomes" id="UP000472262">
    <property type="component" value="Unassembled WGS sequence"/>
</dbReference>
<gene>
    <name evidence="16" type="primary">tgfbi</name>
</gene>
<dbReference type="InterPro" id="IPR036378">
    <property type="entry name" value="FAS1_dom_sf"/>
</dbReference>
<keyword evidence="5" id="KW-0272">Extracellular matrix</keyword>
<dbReference type="InterPro" id="IPR011489">
    <property type="entry name" value="EMI_domain"/>
</dbReference>
<evidence type="ECO:0000259" key="14">
    <source>
        <dbReference type="PROSITE" id="PS50213"/>
    </source>
</evidence>
<evidence type="ECO:0000256" key="4">
    <source>
        <dbReference type="ARBA" id="ARBA00022525"/>
    </source>
</evidence>
<feature type="domain" description="FAS1" evidence="14">
    <location>
        <begin position="369"/>
        <end position="495"/>
    </location>
</feature>
<evidence type="ECO:0000256" key="3">
    <source>
        <dbReference type="ARBA" id="ARBA00022479"/>
    </source>
</evidence>
<dbReference type="SMART" id="SM00554">
    <property type="entry name" value="FAS1"/>
    <property type="match status" value="3"/>
</dbReference>
<keyword evidence="4" id="KW-0964">Secreted</keyword>
<comment type="function">
    <text evidence="11">Plays a role in cell adhesion. May play a role in cell-collagen interactions.</text>
</comment>
<keyword evidence="7 13" id="KW-0732">Signal</keyword>
<keyword evidence="3" id="KW-0301">Gamma-carboxyglutamic acid</keyword>
<evidence type="ECO:0000256" key="8">
    <source>
        <dbReference type="ARBA" id="ARBA00022737"/>
    </source>
</evidence>
<comment type="subcellular location">
    <subcellularLocation>
        <location evidence="1">Secreted</location>
        <location evidence="1">Extracellular space</location>
        <location evidence="1">Extracellular matrix</location>
    </subcellularLocation>
</comment>
<dbReference type="FunFam" id="2.30.180.10:FF:000003">
    <property type="entry name" value="periostin isoform X1"/>
    <property type="match status" value="1"/>
</dbReference>
<evidence type="ECO:0000313" key="17">
    <source>
        <dbReference type="Proteomes" id="UP000472262"/>
    </source>
</evidence>
<keyword evidence="8" id="KW-0677">Repeat</keyword>